<dbReference type="InterPro" id="IPR036514">
    <property type="entry name" value="SGNH_hydro_sf"/>
</dbReference>
<dbReference type="PANTHER" id="PTHR30383">
    <property type="entry name" value="THIOESTERASE 1/PROTEASE 1/LYSOPHOSPHOLIPASE L1"/>
    <property type="match status" value="1"/>
</dbReference>
<accession>A0A6M0CPE5</accession>
<feature type="domain" description="SGNH hydrolase-type esterase" evidence="1">
    <location>
        <begin position="55"/>
        <end position="202"/>
    </location>
</feature>
<dbReference type="Gene3D" id="3.40.50.1110">
    <property type="entry name" value="SGNH hydrolase"/>
    <property type="match status" value="1"/>
</dbReference>
<protein>
    <submittedName>
        <fullName evidence="2">G-D-S-L family lipolytic protein</fullName>
    </submittedName>
</protein>
<dbReference type="InterPro" id="IPR051532">
    <property type="entry name" value="Ester_Hydrolysis_Enzymes"/>
</dbReference>
<organism evidence="2 3">
    <name type="scientific">Spongiivirga citrea</name>
    <dbReference type="NCBI Taxonomy" id="1481457"/>
    <lineage>
        <taxon>Bacteria</taxon>
        <taxon>Pseudomonadati</taxon>
        <taxon>Bacteroidota</taxon>
        <taxon>Flavobacteriia</taxon>
        <taxon>Flavobacteriales</taxon>
        <taxon>Flavobacteriaceae</taxon>
        <taxon>Spongiivirga</taxon>
    </lineage>
</organism>
<comment type="caution">
    <text evidence="2">The sequence shown here is derived from an EMBL/GenBank/DDBJ whole genome shotgun (WGS) entry which is preliminary data.</text>
</comment>
<proteinExistence type="predicted"/>
<gene>
    <name evidence="2" type="ORF">GWK10_10995</name>
</gene>
<dbReference type="RefSeq" id="WP_164032413.1">
    <property type="nucleotide sequence ID" value="NZ_JAABOQ010000004.1"/>
</dbReference>
<evidence type="ECO:0000259" key="1">
    <source>
        <dbReference type="Pfam" id="PF13472"/>
    </source>
</evidence>
<evidence type="ECO:0000313" key="3">
    <source>
        <dbReference type="Proteomes" id="UP000474296"/>
    </source>
</evidence>
<reference evidence="2 3" key="1">
    <citation type="submission" date="2020-01" db="EMBL/GenBank/DDBJ databases">
        <title>Spongiivirga citrea KCTC 32990T.</title>
        <authorList>
            <person name="Wang G."/>
        </authorList>
    </citation>
    <scope>NUCLEOTIDE SEQUENCE [LARGE SCALE GENOMIC DNA]</scope>
    <source>
        <strain evidence="2 3">KCTC 32990</strain>
    </source>
</reference>
<dbReference type="AlphaFoldDB" id="A0A6M0CPE5"/>
<name>A0A6M0CPE5_9FLAO</name>
<sequence length="213" mass="25494">MRLTLTLFILFPFFIFSQQKRQLKKEVKELSVKYISYKNRADNVVFTGSSSIRMWHSLNDTYPSSNILNTGFGGSEMSDLLRHRNRLIKDFKPTKLFVYEGDNDIARGKTPEKTLRHFKRFIKWYKRRMPNTELYIISPKPSIARWHFKGEYLKLNKELKALCDEEGLAYIDVWLPMINNDRPIQDVFLDDDLHMNEKGYEIWRTQIDPYIEK</sequence>
<dbReference type="GO" id="GO:0004622">
    <property type="term" value="F:phosphatidylcholine lysophospholipase activity"/>
    <property type="evidence" value="ECO:0007669"/>
    <property type="project" value="TreeGrafter"/>
</dbReference>
<evidence type="ECO:0000313" key="2">
    <source>
        <dbReference type="EMBL" id="NER17739.1"/>
    </source>
</evidence>
<keyword evidence="3" id="KW-1185">Reference proteome</keyword>
<dbReference type="Pfam" id="PF13472">
    <property type="entry name" value="Lipase_GDSL_2"/>
    <property type="match status" value="1"/>
</dbReference>
<dbReference type="InterPro" id="IPR013830">
    <property type="entry name" value="SGNH_hydro"/>
</dbReference>
<dbReference type="Proteomes" id="UP000474296">
    <property type="component" value="Unassembled WGS sequence"/>
</dbReference>
<dbReference type="EMBL" id="JAABOQ010000004">
    <property type="protein sequence ID" value="NER17739.1"/>
    <property type="molecule type" value="Genomic_DNA"/>
</dbReference>
<dbReference type="PANTHER" id="PTHR30383:SF5">
    <property type="entry name" value="SGNH HYDROLASE-TYPE ESTERASE DOMAIN-CONTAINING PROTEIN"/>
    <property type="match status" value="1"/>
</dbReference>
<dbReference type="SUPFAM" id="SSF52266">
    <property type="entry name" value="SGNH hydrolase"/>
    <property type="match status" value="1"/>
</dbReference>